<feature type="transmembrane region" description="Helical" evidence="1">
    <location>
        <begin position="327"/>
        <end position="347"/>
    </location>
</feature>
<keyword evidence="1" id="KW-0472">Membrane</keyword>
<feature type="transmembrane region" description="Helical" evidence="1">
    <location>
        <begin position="153"/>
        <end position="183"/>
    </location>
</feature>
<dbReference type="KEGG" id="tro:trd_1120"/>
<keyword evidence="1" id="KW-0812">Transmembrane</keyword>
<evidence type="ECO:0000313" key="3">
    <source>
        <dbReference type="Proteomes" id="UP000000447"/>
    </source>
</evidence>
<dbReference type="EMBL" id="CP001275">
    <property type="protein sequence ID" value="ACM06063.1"/>
    <property type="molecule type" value="Genomic_DNA"/>
</dbReference>
<evidence type="ECO:0000256" key="1">
    <source>
        <dbReference type="SAM" id="Phobius"/>
    </source>
</evidence>
<reference evidence="2 3" key="1">
    <citation type="journal article" date="2009" name="PLoS ONE">
        <title>Complete genome sequence of the aerobic CO-oxidizing thermophile Thermomicrobium roseum.</title>
        <authorList>
            <person name="Wu D."/>
            <person name="Raymond J."/>
            <person name="Wu M."/>
            <person name="Chatterji S."/>
            <person name="Ren Q."/>
            <person name="Graham J.E."/>
            <person name="Bryant D.A."/>
            <person name="Robb F."/>
            <person name="Colman A."/>
            <person name="Tallon L.J."/>
            <person name="Badger J.H."/>
            <person name="Madupu R."/>
            <person name="Ward N.L."/>
            <person name="Eisen J.A."/>
        </authorList>
    </citation>
    <scope>NUCLEOTIDE SEQUENCE [LARGE SCALE GENOMIC DNA]</scope>
    <source>
        <strain evidence="3">ATCC 27502 / DSM 5159 / P-2</strain>
    </source>
</reference>
<organism evidence="2 3">
    <name type="scientific">Thermomicrobium roseum (strain ATCC 27502 / DSM 5159 / P-2)</name>
    <dbReference type="NCBI Taxonomy" id="309801"/>
    <lineage>
        <taxon>Bacteria</taxon>
        <taxon>Pseudomonadati</taxon>
        <taxon>Thermomicrobiota</taxon>
        <taxon>Thermomicrobia</taxon>
        <taxon>Thermomicrobiales</taxon>
        <taxon>Thermomicrobiaceae</taxon>
        <taxon>Thermomicrobium</taxon>
    </lineage>
</organism>
<dbReference type="TCDB" id="9.B.142.10.3">
    <property type="family name" value="the integral membrane glycosyltransferase family 39 (gt39) family"/>
</dbReference>
<dbReference type="eggNOG" id="ENOG5032T0C">
    <property type="taxonomic scope" value="Bacteria"/>
</dbReference>
<proteinExistence type="predicted"/>
<feature type="transmembrane region" description="Helical" evidence="1">
    <location>
        <begin position="203"/>
        <end position="223"/>
    </location>
</feature>
<gene>
    <name evidence="2" type="ordered locus">trd_1120</name>
</gene>
<keyword evidence="3" id="KW-1185">Reference proteome</keyword>
<dbReference type="HOGENOM" id="CLU_574828_0_0_0"/>
<feature type="transmembrane region" description="Helical" evidence="1">
    <location>
        <begin position="298"/>
        <end position="321"/>
    </location>
</feature>
<dbReference type="STRING" id="309801.trd_1120"/>
<evidence type="ECO:0000313" key="2">
    <source>
        <dbReference type="EMBL" id="ACM06063.1"/>
    </source>
</evidence>
<feature type="transmembrane region" description="Helical" evidence="1">
    <location>
        <begin position="48"/>
        <end position="66"/>
    </location>
</feature>
<dbReference type="Proteomes" id="UP000000447">
    <property type="component" value="Chromosome"/>
</dbReference>
<protein>
    <submittedName>
        <fullName evidence="2">Putative membrane protein</fullName>
    </submittedName>
</protein>
<keyword evidence="1" id="KW-1133">Transmembrane helix</keyword>
<feature type="transmembrane region" description="Helical" evidence="1">
    <location>
        <begin position="72"/>
        <end position="93"/>
    </location>
</feature>
<accession>B9L0P9</accession>
<feature type="transmembrane region" description="Helical" evidence="1">
    <location>
        <begin position="6"/>
        <end position="27"/>
    </location>
</feature>
<name>B9L0P9_THERP</name>
<dbReference type="AlphaFoldDB" id="B9L0P9"/>
<feature type="transmembrane region" description="Helical" evidence="1">
    <location>
        <begin position="105"/>
        <end position="124"/>
    </location>
</feature>
<sequence>MSWRAHLLRVALFSLPFLALALVTYRYGFLTNAHAHVTAKALLAADRLRLEVIGFLYPPLPFLLVLVFPRPWLPSVLASIAAGATAWLVWYDLERVGLARLWRMLLLAAVVVIPSNVFLATQAYPDMLALHLIVVAWHYYINFVRHGHTFSGFVAGLILGLAFYANFYALVYALALASLVPLFRRSEASTGQGGEWATLSQMLVTAFPALWAVASWTYINWVFTGNPMMYLTDPAAAVIDPERWGVPLAERWGWLAEFGRELIMQPLLLGVFAANLWRAPRRLVPLAVLAFVPSLLRFFGFAYPLPLVLATYTVLALIALPERLPRWVGPVIVALALGQGATTAVLLQHAGEVRQWQQVLVNGIPRASDQDERELGQRLRAAPPYSILADDRSAYRIIARAETARPFLLPADASFGAALAEPARSVGYILVTQEPLGRDLVSERFADGPPDGFVVDGQQGSWKLYRRIDQPSLLH</sequence>